<reference evidence="1 2" key="1">
    <citation type="journal article" date="2018" name="J. Allergy Clin. Immunol.">
        <title>High-quality assembly of Dermatophagoides pteronyssinus genome and transcriptome reveals a wide range of novel allergens.</title>
        <authorList>
            <person name="Liu X.Y."/>
            <person name="Yang K.Y."/>
            <person name="Wang M.Q."/>
            <person name="Kwok J.S."/>
            <person name="Zeng X."/>
            <person name="Yang Z."/>
            <person name="Xiao X.J."/>
            <person name="Lau C.P."/>
            <person name="Li Y."/>
            <person name="Huang Z.M."/>
            <person name="Ba J.G."/>
            <person name="Yim A.K."/>
            <person name="Ouyang C.Y."/>
            <person name="Ngai S.M."/>
            <person name="Chan T.F."/>
            <person name="Leung E.L."/>
            <person name="Liu L."/>
            <person name="Liu Z.G."/>
            <person name="Tsui S.K."/>
        </authorList>
    </citation>
    <scope>NUCLEOTIDE SEQUENCE [LARGE SCALE GENOMIC DNA]</scope>
    <source>
        <strain evidence="1">Derp</strain>
    </source>
</reference>
<keyword evidence="2" id="KW-1185">Reference proteome</keyword>
<protein>
    <submittedName>
        <fullName evidence="1">Uncharacterized protein</fullName>
    </submittedName>
</protein>
<comment type="caution">
    <text evidence="1">The sequence shown here is derived from an EMBL/GenBank/DDBJ whole genome shotgun (WGS) entry which is preliminary data.</text>
</comment>
<proteinExistence type="predicted"/>
<sequence length="95" mass="10206">MDKIDIRRIGFFKRRQYNTRSAFSGTFGTLRTIRFGCCLADDDAAAAAAAAAVADGVAGDTPALFVVDCAIFGEVSLTKCNHNDDDDDLQLQQQG</sequence>
<dbReference type="EMBL" id="NJHN03000029">
    <property type="protein sequence ID" value="KAH9424306.1"/>
    <property type="molecule type" value="Genomic_DNA"/>
</dbReference>
<name>A0ABQ8JNX6_DERPT</name>
<evidence type="ECO:0000313" key="1">
    <source>
        <dbReference type="EMBL" id="KAH9424306.1"/>
    </source>
</evidence>
<dbReference type="Proteomes" id="UP000887458">
    <property type="component" value="Unassembled WGS sequence"/>
</dbReference>
<accession>A0ABQ8JNX6</accession>
<evidence type="ECO:0000313" key="2">
    <source>
        <dbReference type="Proteomes" id="UP000887458"/>
    </source>
</evidence>
<reference evidence="1 2" key="2">
    <citation type="journal article" date="2022" name="Mol. Biol. Evol.">
        <title>Comparative Genomics Reveals Insights into the Divergent Evolution of Astigmatic Mites and Household Pest Adaptations.</title>
        <authorList>
            <person name="Xiong Q."/>
            <person name="Wan A.T."/>
            <person name="Liu X."/>
            <person name="Fung C.S."/>
            <person name="Xiao X."/>
            <person name="Malainual N."/>
            <person name="Hou J."/>
            <person name="Wang L."/>
            <person name="Wang M."/>
            <person name="Yang K.Y."/>
            <person name="Cui Y."/>
            <person name="Leung E.L."/>
            <person name="Nong W."/>
            <person name="Shin S.K."/>
            <person name="Au S.W."/>
            <person name="Jeong K.Y."/>
            <person name="Chew F.T."/>
            <person name="Hui J.H."/>
            <person name="Leung T.F."/>
            <person name="Tungtrongchitr A."/>
            <person name="Zhong N."/>
            <person name="Liu Z."/>
            <person name="Tsui S.K."/>
        </authorList>
    </citation>
    <scope>NUCLEOTIDE SEQUENCE [LARGE SCALE GENOMIC DNA]</scope>
    <source>
        <strain evidence="1">Derp</strain>
    </source>
</reference>
<gene>
    <name evidence="1" type="ORF">DERP_004488</name>
</gene>
<organism evidence="1 2">
    <name type="scientific">Dermatophagoides pteronyssinus</name>
    <name type="common">European house dust mite</name>
    <dbReference type="NCBI Taxonomy" id="6956"/>
    <lineage>
        <taxon>Eukaryota</taxon>
        <taxon>Metazoa</taxon>
        <taxon>Ecdysozoa</taxon>
        <taxon>Arthropoda</taxon>
        <taxon>Chelicerata</taxon>
        <taxon>Arachnida</taxon>
        <taxon>Acari</taxon>
        <taxon>Acariformes</taxon>
        <taxon>Sarcoptiformes</taxon>
        <taxon>Astigmata</taxon>
        <taxon>Psoroptidia</taxon>
        <taxon>Analgoidea</taxon>
        <taxon>Pyroglyphidae</taxon>
        <taxon>Dermatophagoidinae</taxon>
        <taxon>Dermatophagoides</taxon>
    </lineage>
</organism>